<gene>
    <name evidence="1" type="ORF">UH38_01095</name>
</gene>
<dbReference type="EMBL" id="JYON01000001">
    <property type="protein sequence ID" value="KJH73404.1"/>
    <property type="molecule type" value="Genomic_DNA"/>
</dbReference>
<dbReference type="RefSeq" id="WP_045052751.1">
    <property type="nucleotide sequence ID" value="NZ_CAWMDP010000017.1"/>
</dbReference>
<dbReference type="STRING" id="1618023.UH38_01095"/>
<accession>A0A0D8ZY68</accession>
<dbReference type="AlphaFoldDB" id="A0A0D8ZY68"/>
<dbReference type="Proteomes" id="UP000032452">
    <property type="component" value="Unassembled WGS sequence"/>
</dbReference>
<organism evidence="1 2">
    <name type="scientific">Aliterella atlantica CENA595</name>
    <dbReference type="NCBI Taxonomy" id="1618023"/>
    <lineage>
        <taxon>Bacteria</taxon>
        <taxon>Bacillati</taxon>
        <taxon>Cyanobacteriota</taxon>
        <taxon>Cyanophyceae</taxon>
        <taxon>Chroococcidiopsidales</taxon>
        <taxon>Aliterellaceae</taxon>
        <taxon>Aliterella</taxon>
    </lineage>
</organism>
<evidence type="ECO:0000313" key="2">
    <source>
        <dbReference type="Proteomes" id="UP000032452"/>
    </source>
</evidence>
<comment type="caution">
    <text evidence="1">The sequence shown here is derived from an EMBL/GenBank/DDBJ whole genome shotgun (WGS) entry which is preliminary data.</text>
</comment>
<reference evidence="1 2" key="1">
    <citation type="submission" date="2015-02" db="EMBL/GenBank/DDBJ databases">
        <title>Draft genome of a novel marine cyanobacterium (Chroococcales) isolated from South Atlantic Ocean.</title>
        <authorList>
            <person name="Rigonato J."/>
            <person name="Alvarenga D.O."/>
            <person name="Branco L.H."/>
            <person name="Varani A.M."/>
            <person name="Brandini F.P."/>
            <person name="Fiore M.F."/>
        </authorList>
    </citation>
    <scope>NUCLEOTIDE SEQUENCE [LARGE SCALE GENOMIC DNA]</scope>
    <source>
        <strain evidence="1 2">CENA595</strain>
    </source>
</reference>
<evidence type="ECO:0000313" key="1">
    <source>
        <dbReference type="EMBL" id="KJH73404.1"/>
    </source>
</evidence>
<sequence>MLDIPEKSLGQREIYLKDAHGHLLPAIVDLGCLDWNEGGRRRTECRITLKWADSEVNCVDWNFFESFKQVRQQLALLGLYPLCYGASRNIVITGMAIDMGLGMKIYKGATLNTFPTRNQLVGLFDFGDDVEPVSVEEQEAFRQEWVKSVRTQV</sequence>
<keyword evidence="2" id="KW-1185">Reference proteome</keyword>
<protein>
    <submittedName>
        <fullName evidence="1">Uncharacterized protein</fullName>
    </submittedName>
</protein>
<proteinExistence type="predicted"/>
<name>A0A0D8ZY68_9CYAN</name>
<dbReference type="OrthoDB" id="582837at2"/>